<dbReference type="CDD" id="cd00093">
    <property type="entry name" value="HTH_XRE"/>
    <property type="match status" value="1"/>
</dbReference>
<evidence type="ECO:0000313" key="3">
    <source>
        <dbReference type="Proteomes" id="UP000228996"/>
    </source>
</evidence>
<dbReference type="AlphaFoldDB" id="A0A2M6XCY7"/>
<dbReference type="Proteomes" id="UP000228996">
    <property type="component" value="Unassembled WGS sequence"/>
</dbReference>
<dbReference type="InterPro" id="IPR010982">
    <property type="entry name" value="Lambda_DNA-bd_dom_sf"/>
</dbReference>
<name>A0A2M6XCY7_9BACT</name>
<evidence type="ECO:0000259" key="1">
    <source>
        <dbReference type="PROSITE" id="PS50943"/>
    </source>
</evidence>
<dbReference type="Pfam" id="PF01381">
    <property type="entry name" value="HTH_3"/>
    <property type="match status" value="1"/>
</dbReference>
<proteinExistence type="predicted"/>
<dbReference type="PROSITE" id="PS50943">
    <property type="entry name" value="HTH_CROC1"/>
    <property type="match status" value="1"/>
</dbReference>
<protein>
    <recommendedName>
        <fullName evidence="1">HTH cro/C1-type domain-containing protein</fullName>
    </recommendedName>
</protein>
<gene>
    <name evidence="2" type="ORF">COT44_02705</name>
</gene>
<evidence type="ECO:0000313" key="2">
    <source>
        <dbReference type="EMBL" id="PIU03514.1"/>
    </source>
</evidence>
<sequence>MSEISFKKYLEEKIEQNPALALEVETTKNAVKIAHQIYGLRKKKGLTQSKLAKKIGISQSNIARIENADYNHYTRTTLDRVAKGLGADLNIFISLPEQTNKLIAAYNSFPTYQGFNFAGSLGKYFIAGIGTFDVIGEQAVNKQSLIENKEVSINTEVSLFKQERWFYQQGL</sequence>
<dbReference type="EMBL" id="PEYO01000016">
    <property type="protein sequence ID" value="PIU03514.1"/>
    <property type="molecule type" value="Genomic_DNA"/>
</dbReference>
<feature type="domain" description="HTH cro/C1-type" evidence="1">
    <location>
        <begin position="37"/>
        <end position="92"/>
    </location>
</feature>
<dbReference type="SMART" id="SM00530">
    <property type="entry name" value="HTH_XRE"/>
    <property type="match status" value="1"/>
</dbReference>
<dbReference type="GO" id="GO:0003677">
    <property type="term" value="F:DNA binding"/>
    <property type="evidence" value="ECO:0007669"/>
    <property type="project" value="InterPro"/>
</dbReference>
<accession>A0A2M6XCY7</accession>
<comment type="caution">
    <text evidence="2">The sequence shown here is derived from an EMBL/GenBank/DDBJ whole genome shotgun (WGS) entry which is preliminary data.</text>
</comment>
<reference evidence="3" key="1">
    <citation type="submission" date="2017-09" db="EMBL/GenBank/DDBJ databases">
        <title>Depth-based differentiation of microbial function through sediment-hosted aquifers and enrichment of novel symbionts in the deep terrestrial subsurface.</title>
        <authorList>
            <person name="Probst A.J."/>
            <person name="Ladd B."/>
            <person name="Jarett J.K."/>
            <person name="Geller-Mcgrath D.E."/>
            <person name="Sieber C.M.K."/>
            <person name="Emerson J.B."/>
            <person name="Anantharaman K."/>
            <person name="Thomas B.C."/>
            <person name="Malmstrom R."/>
            <person name="Stieglmeier M."/>
            <person name="Klingl A."/>
            <person name="Woyke T."/>
            <person name="Ryan C.M."/>
            <person name="Banfield J.F."/>
        </authorList>
    </citation>
    <scope>NUCLEOTIDE SEQUENCE [LARGE SCALE GENOMIC DNA]</scope>
</reference>
<dbReference type="SUPFAM" id="SSF47413">
    <property type="entry name" value="lambda repressor-like DNA-binding domains"/>
    <property type="match status" value="1"/>
</dbReference>
<organism evidence="2 3">
    <name type="scientific">Candidatus Shapirobacteria bacterium CG08_land_8_20_14_0_20_39_18</name>
    <dbReference type="NCBI Taxonomy" id="1974883"/>
    <lineage>
        <taxon>Bacteria</taxon>
        <taxon>Candidatus Shapironibacteriota</taxon>
    </lineage>
</organism>
<dbReference type="InterPro" id="IPR001387">
    <property type="entry name" value="Cro/C1-type_HTH"/>
</dbReference>
<dbReference type="Gene3D" id="1.10.260.40">
    <property type="entry name" value="lambda repressor-like DNA-binding domains"/>
    <property type="match status" value="1"/>
</dbReference>